<feature type="compositionally biased region" description="Low complexity" evidence="1">
    <location>
        <begin position="282"/>
        <end position="297"/>
    </location>
</feature>
<accession>A0A8J3SG89</accession>
<protein>
    <submittedName>
        <fullName evidence="2">Uncharacterized protein</fullName>
    </submittedName>
</protein>
<feature type="region of interest" description="Disordered" evidence="1">
    <location>
        <begin position="128"/>
        <end position="465"/>
    </location>
</feature>
<feature type="region of interest" description="Disordered" evidence="1">
    <location>
        <begin position="1"/>
        <end position="95"/>
    </location>
</feature>
<comment type="caution">
    <text evidence="2">The sequence shown here is derived from an EMBL/GenBank/DDBJ whole genome shotgun (WGS) entry which is preliminary data.</text>
</comment>
<evidence type="ECO:0000256" key="1">
    <source>
        <dbReference type="SAM" id="MobiDB-lite"/>
    </source>
</evidence>
<evidence type="ECO:0000313" key="3">
    <source>
        <dbReference type="Proteomes" id="UP000619788"/>
    </source>
</evidence>
<keyword evidence="3" id="KW-1185">Reference proteome</keyword>
<feature type="compositionally biased region" description="Low complexity" evidence="1">
    <location>
        <begin position="143"/>
        <end position="160"/>
    </location>
</feature>
<dbReference type="AlphaFoldDB" id="A0A8J3SG89"/>
<feature type="compositionally biased region" description="Basic residues" evidence="1">
    <location>
        <begin position="346"/>
        <end position="365"/>
    </location>
</feature>
<feature type="compositionally biased region" description="Basic and acidic residues" evidence="1">
    <location>
        <begin position="428"/>
        <end position="448"/>
    </location>
</feature>
<dbReference type="Proteomes" id="UP000619788">
    <property type="component" value="Unassembled WGS sequence"/>
</dbReference>
<evidence type="ECO:0000313" key="2">
    <source>
        <dbReference type="EMBL" id="GIH91915.1"/>
    </source>
</evidence>
<feature type="compositionally biased region" description="Pro residues" evidence="1">
    <location>
        <begin position="410"/>
        <end position="427"/>
    </location>
</feature>
<feature type="compositionally biased region" description="Basic and acidic residues" evidence="1">
    <location>
        <begin position="198"/>
        <end position="208"/>
    </location>
</feature>
<feature type="compositionally biased region" description="Basic and acidic residues" evidence="1">
    <location>
        <begin position="218"/>
        <end position="238"/>
    </location>
</feature>
<gene>
    <name evidence="2" type="ORF">Psi01_25450</name>
</gene>
<dbReference type="EMBL" id="BOOJ01000023">
    <property type="protein sequence ID" value="GIH91915.1"/>
    <property type="molecule type" value="Genomic_DNA"/>
</dbReference>
<dbReference type="RefSeq" id="WP_204064165.1">
    <property type="nucleotide sequence ID" value="NZ_BOOJ01000023.1"/>
</dbReference>
<reference evidence="2 3" key="1">
    <citation type="submission" date="2021-01" db="EMBL/GenBank/DDBJ databases">
        <title>Whole genome shotgun sequence of Planobispora siamensis NBRC 107568.</title>
        <authorList>
            <person name="Komaki H."/>
            <person name="Tamura T."/>
        </authorList>
    </citation>
    <scope>NUCLEOTIDE SEQUENCE [LARGE SCALE GENOMIC DNA]</scope>
    <source>
        <strain evidence="2 3">NBRC 107568</strain>
    </source>
</reference>
<proteinExistence type="predicted"/>
<feature type="compositionally biased region" description="Low complexity" evidence="1">
    <location>
        <begin position="169"/>
        <end position="190"/>
    </location>
</feature>
<organism evidence="2 3">
    <name type="scientific">Planobispora siamensis</name>
    <dbReference type="NCBI Taxonomy" id="936338"/>
    <lineage>
        <taxon>Bacteria</taxon>
        <taxon>Bacillati</taxon>
        <taxon>Actinomycetota</taxon>
        <taxon>Actinomycetes</taxon>
        <taxon>Streptosporangiales</taxon>
        <taxon>Streptosporangiaceae</taxon>
        <taxon>Planobispora</taxon>
    </lineage>
</organism>
<feature type="compositionally biased region" description="Basic and acidic residues" evidence="1">
    <location>
        <begin position="314"/>
        <end position="341"/>
    </location>
</feature>
<feature type="compositionally biased region" description="Basic and acidic residues" evidence="1">
    <location>
        <begin position="128"/>
        <end position="142"/>
    </location>
</feature>
<name>A0A8J3SG89_9ACTN</name>
<sequence>MSDNDEKDGELLRFPRVFLPGSFDAPGPPSGNDSAGEQEGEAPASPRAWPRLPEVAPMSPPLHLTVPGVPTPGSADEEPGAFAVPAPIDPENPTPREVLAAAMAVMTALGVAAAQGLWHRARYRQALADRARAAADKAEGKASGRSSAAGTGSGSSSRGSKGAGGSGGSKSPSLLRSPGGPSGKSSRSAGRTGGGGSRPDKGRKDPKGPKNRSPKAPRGKDPRAPRATPDGKRKEPAWPKKRRRAADKDGGVRGLLRRKRRDAASKKQPPALAGSKGGPDSTAKPKVPKADAAAAGTKRGKDKAKATPRPAAPARRELTWKAPKKDPKEKGPTRSTEEPTGPKRWTSGRKKPKDTAPPKRRKSRSRQGGTAWWKRWKARRPPSAPQGASNVGADAGTQPSQDQEQARRTSPPPPPPPPGWGMRPPPGADRRTWVRVERVDEPPRRARPEPPAPATPTLTGTPISGRPALPVGQASTRAVTPPLSAHRHRQGARFVSTPRTTNTQYHDADLTIHDVIDADADMAEQILAGVDEARATARGCEDLMSGLEALRAEVIRKKVPGVLEGMLVTLIDKTFKLKATAEALAAKLPSASEAIATAGSNAAARHKPLADAVRDAGHVRPAERDYHHA</sequence>